<reference evidence="4" key="1">
    <citation type="submission" date="2023-07" db="EMBL/GenBank/DDBJ databases">
        <title>A chromosome-level genome assembly of Lolium multiflorum.</title>
        <authorList>
            <person name="Chen Y."/>
            <person name="Copetti D."/>
            <person name="Kolliker R."/>
            <person name="Studer B."/>
        </authorList>
    </citation>
    <scope>NUCLEOTIDE SEQUENCE</scope>
    <source>
        <strain evidence="4">02402/16</strain>
        <tissue evidence="4">Leaf</tissue>
    </source>
</reference>
<evidence type="ECO:0000256" key="1">
    <source>
        <dbReference type="ARBA" id="ARBA00008210"/>
    </source>
</evidence>
<dbReference type="InterPro" id="IPR036354">
    <property type="entry name" value="Prot_inh_pot1_sf"/>
</dbReference>
<dbReference type="AlphaFoldDB" id="A0AAD8X4I7"/>
<dbReference type="InterPro" id="IPR000864">
    <property type="entry name" value="Prot_inh_pot1"/>
</dbReference>
<dbReference type="Pfam" id="PF00280">
    <property type="entry name" value="potato_inhibit"/>
    <property type="match status" value="2"/>
</dbReference>
<keyword evidence="3" id="KW-0722">Serine protease inhibitor</keyword>
<accession>A0AAD8X4I7</accession>
<dbReference type="PANTHER" id="PTHR33091:SF92">
    <property type="entry name" value="OS02G0124300 PROTEIN"/>
    <property type="match status" value="1"/>
</dbReference>
<evidence type="ECO:0000256" key="2">
    <source>
        <dbReference type="ARBA" id="ARBA00022690"/>
    </source>
</evidence>
<gene>
    <name evidence="4" type="ORF">QYE76_010316</name>
</gene>
<comment type="caution">
    <text evidence="4">The sequence shown here is derived from an EMBL/GenBank/DDBJ whole genome shotgun (WGS) entry which is preliminary data.</text>
</comment>
<dbReference type="Proteomes" id="UP001231189">
    <property type="component" value="Unassembled WGS sequence"/>
</dbReference>
<keyword evidence="5" id="KW-1185">Reference proteome</keyword>
<dbReference type="Gene3D" id="3.30.10.10">
    <property type="entry name" value="Trypsin Inhibitor V, subunit A"/>
    <property type="match status" value="2"/>
</dbReference>
<evidence type="ECO:0000313" key="4">
    <source>
        <dbReference type="EMBL" id="KAK1693619.1"/>
    </source>
</evidence>
<evidence type="ECO:0000256" key="3">
    <source>
        <dbReference type="ARBA" id="ARBA00022900"/>
    </source>
</evidence>
<dbReference type="PANTHER" id="PTHR33091">
    <property type="entry name" value="PROTEIN, PUTATIVE, EXPRESSED-RELATED"/>
    <property type="match status" value="1"/>
</dbReference>
<dbReference type="EMBL" id="JAUUTY010000001">
    <property type="protein sequence ID" value="KAK1693619.1"/>
    <property type="molecule type" value="Genomic_DNA"/>
</dbReference>
<dbReference type="GO" id="GO:0004867">
    <property type="term" value="F:serine-type endopeptidase inhibitor activity"/>
    <property type="evidence" value="ECO:0007669"/>
    <property type="project" value="UniProtKB-KW"/>
</dbReference>
<protein>
    <submittedName>
        <fullName evidence="4">Uncharacterized protein</fullName>
    </submittedName>
</protein>
<sequence length="140" mass="15473">MSYHRKKTSWPELLGVPVEAVVTAVQSERPDITVEAIAAGAKKIPPGFLSTRVCAFFDPQDELKRVIAVPRRIKMSWPEVVGWAVVPAISKIHADRPDIVKVEIHRNGEHVPVGHNHRRVRLLTTSGDHEGTVARTPVVG</sequence>
<dbReference type="SUPFAM" id="SSF54654">
    <property type="entry name" value="CI-2 family of serine protease inhibitors"/>
    <property type="match status" value="2"/>
</dbReference>
<name>A0AAD8X4I7_LOLMU</name>
<keyword evidence="2" id="KW-0646">Protease inhibitor</keyword>
<evidence type="ECO:0000313" key="5">
    <source>
        <dbReference type="Proteomes" id="UP001231189"/>
    </source>
</evidence>
<comment type="similarity">
    <text evidence="1">Belongs to the protease inhibitor I13 (potato type I serine protease inhibitor) family.</text>
</comment>
<dbReference type="GO" id="GO:0009611">
    <property type="term" value="P:response to wounding"/>
    <property type="evidence" value="ECO:0007669"/>
    <property type="project" value="InterPro"/>
</dbReference>
<dbReference type="PROSITE" id="PS00285">
    <property type="entry name" value="POTATO_INHIBITOR"/>
    <property type="match status" value="1"/>
</dbReference>
<organism evidence="4 5">
    <name type="scientific">Lolium multiflorum</name>
    <name type="common">Italian ryegrass</name>
    <name type="synonym">Lolium perenne subsp. multiflorum</name>
    <dbReference type="NCBI Taxonomy" id="4521"/>
    <lineage>
        <taxon>Eukaryota</taxon>
        <taxon>Viridiplantae</taxon>
        <taxon>Streptophyta</taxon>
        <taxon>Embryophyta</taxon>
        <taxon>Tracheophyta</taxon>
        <taxon>Spermatophyta</taxon>
        <taxon>Magnoliopsida</taxon>
        <taxon>Liliopsida</taxon>
        <taxon>Poales</taxon>
        <taxon>Poaceae</taxon>
        <taxon>BOP clade</taxon>
        <taxon>Pooideae</taxon>
        <taxon>Poodae</taxon>
        <taxon>Poeae</taxon>
        <taxon>Poeae Chloroplast Group 2 (Poeae type)</taxon>
        <taxon>Loliodinae</taxon>
        <taxon>Loliinae</taxon>
        <taxon>Lolium</taxon>
    </lineage>
</organism>
<proteinExistence type="inferred from homology"/>